<keyword evidence="3" id="KW-1185">Reference proteome</keyword>
<feature type="compositionally biased region" description="Polar residues" evidence="1">
    <location>
        <begin position="61"/>
        <end position="71"/>
    </location>
</feature>
<feature type="compositionally biased region" description="Basic and acidic residues" evidence="1">
    <location>
        <begin position="72"/>
        <end position="81"/>
    </location>
</feature>
<evidence type="ECO:0000313" key="3">
    <source>
        <dbReference type="Proteomes" id="UP000186168"/>
    </source>
</evidence>
<feature type="region of interest" description="Disordered" evidence="1">
    <location>
        <begin position="53"/>
        <end position="87"/>
    </location>
</feature>
<dbReference type="Proteomes" id="UP000186168">
    <property type="component" value="Unassembled WGS sequence"/>
</dbReference>
<dbReference type="InterPro" id="IPR026496">
    <property type="entry name" value="GRASP_targ"/>
</dbReference>
<protein>
    <recommendedName>
        <fullName evidence="4">ATP-grasp-modified RiPP</fullName>
    </recommendedName>
</protein>
<accession>A0A1R1S6X2</accession>
<comment type="caution">
    <text evidence="2">The sequence shown here is derived from an EMBL/GenBank/DDBJ whole genome shotgun (WGS) entry which is preliminary data.</text>
</comment>
<dbReference type="EMBL" id="ASQP01000495">
    <property type="protein sequence ID" value="OMI34020.1"/>
    <property type="molecule type" value="Genomic_DNA"/>
</dbReference>
<proteinExistence type="predicted"/>
<sequence length="87" mass="9608">MENTVTLTMDRAQTRPAVRPFGLSKAVPVADEKLIPPTLRLCPKRQISVAEGGTPFISEPSMKSQFETTSQTREDSQLADDKDNDTD</sequence>
<gene>
    <name evidence="2" type="ORF">SPAR_38465</name>
</gene>
<evidence type="ECO:0000256" key="1">
    <source>
        <dbReference type="SAM" id="MobiDB-lite"/>
    </source>
</evidence>
<dbReference type="STRING" id="67365.GCA_001704635_04810"/>
<dbReference type="NCBIfam" id="TIGR04186">
    <property type="entry name" value="GRASP_targ"/>
    <property type="match status" value="1"/>
</dbReference>
<evidence type="ECO:0000313" key="2">
    <source>
        <dbReference type="EMBL" id="OMI34020.1"/>
    </source>
</evidence>
<organism evidence="2 3">
    <name type="scientific">Streptomyces sparsogenes DSM 40356</name>
    <dbReference type="NCBI Taxonomy" id="1331668"/>
    <lineage>
        <taxon>Bacteria</taxon>
        <taxon>Bacillati</taxon>
        <taxon>Actinomycetota</taxon>
        <taxon>Actinomycetes</taxon>
        <taxon>Kitasatosporales</taxon>
        <taxon>Streptomycetaceae</taxon>
        <taxon>Streptomyces</taxon>
    </lineage>
</organism>
<evidence type="ECO:0008006" key="4">
    <source>
        <dbReference type="Google" id="ProtNLM"/>
    </source>
</evidence>
<dbReference type="AlphaFoldDB" id="A0A1R1S6X2"/>
<name>A0A1R1S6X2_9ACTN</name>
<reference evidence="2 3" key="1">
    <citation type="submission" date="2013-05" db="EMBL/GenBank/DDBJ databases">
        <title>Genome sequence of Streptomyces sparsogenes DSM 40356.</title>
        <authorList>
            <person name="Coyne S."/>
            <person name="Seebeck F.P."/>
        </authorList>
    </citation>
    <scope>NUCLEOTIDE SEQUENCE [LARGE SCALE GENOMIC DNA]</scope>
    <source>
        <strain evidence="2 3">DSM 40356</strain>
    </source>
</reference>